<accession>A0AAX4JCP4</accession>
<sequence length="721" mass="86488">MNFFKFFFKTNYLNIYDALNISLRHKAENKDYYMLDFDAQYWRVWIHYSNEDNIIIGQITEDPTSTYSTKVKKTFYIDCDNKSIKLISMELEDNVKNCNRIFLTDYKLLVYEREDILNYSLMKNLIEHIRNTNQKFKEVHYEYILEFDNDTSPIFLITKFDIPYNEFEINMINQPFYIIQKNNTKYIRITINLRNFYFLFEINCEDIFSALKSLPEHNDDLSKYILELYKFVDIDSNKKFSKNDNFVPYFTDFIISYGGLKLETKQDEIVFSQTFCSETYFFEDNSNECTHVSDKICYDEFRKILEFICKIKVKKFQGAELLYRLLKKHNKIELILLRILNSVTGLNIFFLQLGNLLEVLELDVTRNREKYNTDKNNFVKRIAYLLSSNHSFPFYLIKICLFLEVEKMLNESEIENDTILTTLYRINLLLSQNNEFVDLMNVYDFISLYMEETRKFNIDFEEYALKTASLFQKSDNFTIIKKSNKFTFNKYEFCEELGFDIHKVKKNSEIFLKRLVKNISNSGSKEHDKLQISDYKKKFEKKVLKCCRKYCDKLISEINIEDANNEDEMKKYKRNLKSTCKFGIRKILKSSEIQILRGDMEEALQKHKVRMWTNVKEQVNKLEMSIYEYLCYKYINKIDREFTAHLTLYKEKTKQKNANELKQNLIKKFENMIINGVEDNNLEGKIMDTKSKMSEEELLQCISEGKTAIDLLDKLIDIIKQ</sequence>
<dbReference type="KEGG" id="vnx:VNE69_06048"/>
<name>A0AAX4JCP4_9MICR</name>
<proteinExistence type="predicted"/>
<dbReference type="Proteomes" id="UP001334084">
    <property type="component" value="Chromosome 6"/>
</dbReference>
<evidence type="ECO:0000313" key="1">
    <source>
        <dbReference type="EMBL" id="WUR03727.1"/>
    </source>
</evidence>
<organism evidence="1 2">
    <name type="scientific">Vairimorpha necatrix</name>
    <dbReference type="NCBI Taxonomy" id="6039"/>
    <lineage>
        <taxon>Eukaryota</taxon>
        <taxon>Fungi</taxon>
        <taxon>Fungi incertae sedis</taxon>
        <taxon>Microsporidia</taxon>
        <taxon>Nosematidae</taxon>
        <taxon>Vairimorpha</taxon>
    </lineage>
</organism>
<keyword evidence="2" id="KW-1185">Reference proteome</keyword>
<dbReference type="GeneID" id="90541545"/>
<gene>
    <name evidence="1" type="ORF">VNE69_06048</name>
</gene>
<dbReference type="RefSeq" id="XP_065329872.1">
    <property type="nucleotide sequence ID" value="XM_065473800.1"/>
</dbReference>
<protein>
    <submittedName>
        <fullName evidence="1">Uncharacterized protein</fullName>
    </submittedName>
</protein>
<dbReference type="EMBL" id="CP142731">
    <property type="protein sequence ID" value="WUR03727.1"/>
    <property type="molecule type" value="Genomic_DNA"/>
</dbReference>
<evidence type="ECO:0000313" key="2">
    <source>
        <dbReference type="Proteomes" id="UP001334084"/>
    </source>
</evidence>
<dbReference type="AlphaFoldDB" id="A0AAX4JCP4"/>
<reference evidence="1" key="1">
    <citation type="journal article" date="2024" name="BMC Genomics">
        <title>Functional annotation of a divergent genome using sequence and structure-based similarity.</title>
        <authorList>
            <person name="Svedberg D."/>
            <person name="Winiger R.R."/>
            <person name="Berg A."/>
            <person name="Sharma H."/>
            <person name="Tellgren-Roth C."/>
            <person name="Debrunner-Vossbrinck B.A."/>
            <person name="Vossbrinck C.R."/>
            <person name="Barandun J."/>
        </authorList>
    </citation>
    <scope>NUCLEOTIDE SEQUENCE</scope>
    <source>
        <strain evidence="1">Illinois isolate</strain>
    </source>
</reference>